<name>A0A7W7JXQ8_9SPHN</name>
<reference evidence="1 2" key="1">
    <citation type="submission" date="2020-08" db="EMBL/GenBank/DDBJ databases">
        <title>Functional genomics of gut bacteria from endangered species of beetles.</title>
        <authorList>
            <person name="Carlos-Shanley C."/>
        </authorList>
    </citation>
    <scope>NUCLEOTIDE SEQUENCE [LARGE SCALE GENOMIC DNA]</scope>
    <source>
        <strain evidence="1 2">S00224</strain>
    </source>
</reference>
<proteinExistence type="predicted"/>
<dbReference type="RefSeq" id="WP_184161625.1">
    <property type="nucleotide sequence ID" value="NZ_JACHLN010000001.1"/>
</dbReference>
<dbReference type="Proteomes" id="UP000575241">
    <property type="component" value="Unassembled WGS sequence"/>
</dbReference>
<gene>
    <name evidence="1" type="ORF">HNP52_000350</name>
</gene>
<sequence length="198" mass="21113">MAIELPQPRLPKVAVPRLLDWGADQKAPQGGAYQRLNRLGNRFALDISYPRLKPEPDGRILASRLRRAKTEGALFPVPQPGLSVGVPGNPVVDGAGQAGAAILLRGFTAGYQVREGQFFSIIHGGRRYLHCASADAVAGGDGKVTLSIHPMLRIQPSNGAICEFAKPYIEGIVGGQSIDVELSIAKMQVPSITITERA</sequence>
<comment type="caution">
    <text evidence="1">The sequence shown here is derived from an EMBL/GenBank/DDBJ whole genome shotgun (WGS) entry which is preliminary data.</text>
</comment>
<evidence type="ECO:0000313" key="1">
    <source>
        <dbReference type="EMBL" id="MBB4837299.1"/>
    </source>
</evidence>
<organism evidence="1 2">
    <name type="scientific">Sphingomonas kyeonggiensis</name>
    <dbReference type="NCBI Taxonomy" id="1268553"/>
    <lineage>
        <taxon>Bacteria</taxon>
        <taxon>Pseudomonadati</taxon>
        <taxon>Pseudomonadota</taxon>
        <taxon>Alphaproteobacteria</taxon>
        <taxon>Sphingomonadales</taxon>
        <taxon>Sphingomonadaceae</taxon>
        <taxon>Sphingomonas</taxon>
    </lineage>
</organism>
<accession>A0A7W7JXQ8</accession>
<dbReference type="AlphaFoldDB" id="A0A7W7JXQ8"/>
<keyword evidence="2" id="KW-1185">Reference proteome</keyword>
<dbReference type="EMBL" id="JACHLN010000001">
    <property type="protein sequence ID" value="MBB4837299.1"/>
    <property type="molecule type" value="Genomic_DNA"/>
</dbReference>
<protein>
    <submittedName>
        <fullName evidence="1">Uncharacterized protein</fullName>
    </submittedName>
</protein>
<evidence type="ECO:0000313" key="2">
    <source>
        <dbReference type="Proteomes" id="UP000575241"/>
    </source>
</evidence>